<comment type="caution">
    <text evidence="1">The sequence shown here is derived from an EMBL/GenBank/DDBJ whole genome shotgun (WGS) entry which is preliminary data.</text>
</comment>
<organism evidence="1 2">
    <name type="scientific">Paenactinomyces guangxiensis</name>
    <dbReference type="NCBI Taxonomy" id="1490290"/>
    <lineage>
        <taxon>Bacteria</taxon>
        <taxon>Bacillati</taxon>
        <taxon>Bacillota</taxon>
        <taxon>Bacilli</taxon>
        <taxon>Bacillales</taxon>
        <taxon>Thermoactinomycetaceae</taxon>
        <taxon>Paenactinomyces</taxon>
    </lineage>
</organism>
<sequence>MRKNNLTQGDADNIKKGQAVGYVVYTMAKLGYSRLQIEEVTRELKNCFNMKCRNYVFDSNLTAGRTDRKNLLPTIAEQNNKRDG</sequence>
<dbReference type="Proteomes" id="UP000535491">
    <property type="component" value="Unassembled WGS sequence"/>
</dbReference>
<keyword evidence="2" id="KW-1185">Reference proteome</keyword>
<protein>
    <submittedName>
        <fullName evidence="1">Uncharacterized protein</fullName>
    </submittedName>
</protein>
<proteinExistence type="predicted"/>
<dbReference type="AlphaFoldDB" id="A0A7W1WNY5"/>
<gene>
    <name evidence="1" type="ORF">H1191_03515</name>
</gene>
<evidence type="ECO:0000313" key="1">
    <source>
        <dbReference type="EMBL" id="MBA4493375.1"/>
    </source>
</evidence>
<accession>A0A7W1WNY5</accession>
<dbReference type="EMBL" id="JACEIQ010000002">
    <property type="protein sequence ID" value="MBA4493375.1"/>
    <property type="molecule type" value="Genomic_DNA"/>
</dbReference>
<reference evidence="1 2" key="1">
    <citation type="submission" date="2020-07" db="EMBL/GenBank/DDBJ databases">
        <authorList>
            <person name="Feng H."/>
        </authorList>
    </citation>
    <scope>NUCLEOTIDE SEQUENCE [LARGE SCALE GENOMIC DNA]</scope>
    <source>
        <strain evidence="2">s-10</strain>
    </source>
</reference>
<name>A0A7W1WNY5_9BACL</name>
<evidence type="ECO:0000313" key="2">
    <source>
        <dbReference type="Proteomes" id="UP000535491"/>
    </source>
</evidence>
<dbReference type="RefSeq" id="WP_181750613.1">
    <property type="nucleotide sequence ID" value="NZ_JACEIQ010000002.1"/>
</dbReference>